<dbReference type="InterPro" id="IPR000531">
    <property type="entry name" value="Beta-barrel_TonB"/>
</dbReference>
<keyword evidence="14" id="KW-1185">Reference proteome</keyword>
<dbReference type="AlphaFoldDB" id="A0A5B8LL50"/>
<keyword evidence="6 8" id="KW-0472">Membrane</keyword>
<accession>A0A5B8LL50</accession>
<keyword evidence="2 8" id="KW-0813">Transport</keyword>
<dbReference type="PANTHER" id="PTHR47234:SF2">
    <property type="entry name" value="TONB-DEPENDENT RECEPTOR"/>
    <property type="match status" value="1"/>
</dbReference>
<keyword evidence="5 9" id="KW-0798">TonB box</keyword>
<evidence type="ECO:0000256" key="3">
    <source>
        <dbReference type="ARBA" id="ARBA00022452"/>
    </source>
</evidence>
<dbReference type="Proteomes" id="UP000315673">
    <property type="component" value="Chromosome"/>
</dbReference>
<dbReference type="PANTHER" id="PTHR47234">
    <property type="match status" value="1"/>
</dbReference>
<dbReference type="InterPro" id="IPR039426">
    <property type="entry name" value="TonB-dep_rcpt-like"/>
</dbReference>
<dbReference type="Gene3D" id="2.40.170.20">
    <property type="entry name" value="TonB-dependent receptor, beta-barrel domain"/>
    <property type="match status" value="1"/>
</dbReference>
<dbReference type="SUPFAM" id="SSF56935">
    <property type="entry name" value="Porins"/>
    <property type="match status" value="1"/>
</dbReference>
<evidence type="ECO:0000256" key="4">
    <source>
        <dbReference type="ARBA" id="ARBA00022692"/>
    </source>
</evidence>
<dbReference type="Pfam" id="PF07715">
    <property type="entry name" value="Plug"/>
    <property type="match status" value="1"/>
</dbReference>
<comment type="subcellular location">
    <subcellularLocation>
        <location evidence="1 8">Cell outer membrane</location>
        <topology evidence="1 8">Multi-pass membrane protein</topology>
    </subcellularLocation>
</comment>
<evidence type="ECO:0000256" key="9">
    <source>
        <dbReference type="RuleBase" id="RU003357"/>
    </source>
</evidence>
<name>A0A5B8LL50_9SPHN</name>
<keyword evidence="7 8" id="KW-0998">Cell outer membrane</keyword>
<organism evidence="13 14">
    <name type="scientific">Sphingomonas panacisoli</name>
    <dbReference type="NCBI Taxonomy" id="1813879"/>
    <lineage>
        <taxon>Bacteria</taxon>
        <taxon>Pseudomonadati</taxon>
        <taxon>Pseudomonadota</taxon>
        <taxon>Alphaproteobacteria</taxon>
        <taxon>Sphingomonadales</taxon>
        <taxon>Sphingomonadaceae</taxon>
        <taxon>Sphingomonas</taxon>
    </lineage>
</organism>
<sequence>MNVVRSTSKLRLLTTAAPLGLLAMIATPAAAQTAPATAPVAADDQAAPAASDTPDIVVTGTLFSTKGLTTTPSPVTVLTAETLDKAGITNVSDAVRSISADGAGSIGNGFSSGFSAGGSAVSLRNLGVSSTVTLIDGQRSANFPLNDDGHNNYVDLNSIPMVNVASVQVLKDGASSLYGADAIGGVVNIITRKTVNGVEGGIDGGVSERGDLPKYRARLLAGFGDYNTQGFNIYIGADYDRSGLVTNDSLGFPFNTTDLRAIGGTDNNRGDDTLTSASPNAVVTRTTQTDLNNPLAGSVANATTPAIFNSLTPLANCPYGTFSENNATRVGSACAHDLQKEYQIFLPKQERYDFVGRASFRLGSSIEGYLSGSYSRNRVDITNAPYPIRQTQAFGGSPATATSAPGIVLPVWICPSGVNCADPATAGRTLNPNNPYAAAFAATPAAGAARLYYSFGDIPNGTKRINTVYRITGGLKGSIGDNWNWNINSAYSRDNLDLTRYGAFNLAGLVKAINTGAYNFVDPSLNSQAVRDMVAPTIAAKSDSTEFTVDATVSGKLMTLSGGDLQLAVGGQFRREELNNRSINPNLDLPGVSTAQAFGKRSVWAGYFELDAPVLSILDIQVSGRYDHYSTGIGRFSPKVGVKFEPVKGVALRGTYSEGFRAPTFAESDPRSSFSGFVGYTPNAAFIAAHAGNAGYSANYALGRGFVGNPNIQPEISRSFTAGAIIDPVPWLTFTADYFRVKKSNLIITGPLVADAINAYYSVANQTFASAAAASAAGCAKVAAIGAGYSCNVVDGADPSNLNSLPRLLVVNAPYVNSAYLVISGLEFSLDARIPISDGVRFESRLDVQETLQYDLHPTGSAVQKYAGTVGPEDLSSGGGTPRWRGNWQNSLVAGPFSLTATTYYISRIKAVAADQASSVNGDISCNAAIYKVAGQPVEKFCYVKKFIYTDLNLGAKVSDQFSFSLTVGNVFGARAPTFANVAYIGQTNYLASWHAAGLIGRTFKAGATFKF</sequence>
<keyword evidence="10" id="KW-0732">Signal</keyword>
<evidence type="ECO:0000256" key="1">
    <source>
        <dbReference type="ARBA" id="ARBA00004571"/>
    </source>
</evidence>
<evidence type="ECO:0000256" key="10">
    <source>
        <dbReference type="SAM" id="SignalP"/>
    </source>
</evidence>
<dbReference type="RefSeq" id="WP_146572675.1">
    <property type="nucleotide sequence ID" value="NZ_CP042306.1"/>
</dbReference>
<feature type="domain" description="TonB-dependent receptor plug" evidence="12">
    <location>
        <begin position="70"/>
        <end position="186"/>
    </location>
</feature>
<evidence type="ECO:0000313" key="13">
    <source>
        <dbReference type="EMBL" id="QDZ08294.1"/>
    </source>
</evidence>
<dbReference type="InterPro" id="IPR036942">
    <property type="entry name" value="Beta-barrel_TonB_sf"/>
</dbReference>
<dbReference type="OrthoDB" id="7051241at2"/>
<dbReference type="Pfam" id="PF00593">
    <property type="entry name" value="TonB_dep_Rec_b-barrel"/>
    <property type="match status" value="1"/>
</dbReference>
<feature type="domain" description="TonB-dependent receptor-like beta-barrel" evidence="11">
    <location>
        <begin position="444"/>
        <end position="971"/>
    </location>
</feature>
<evidence type="ECO:0000256" key="2">
    <source>
        <dbReference type="ARBA" id="ARBA00022448"/>
    </source>
</evidence>
<feature type="signal peptide" evidence="10">
    <location>
        <begin position="1"/>
        <end position="31"/>
    </location>
</feature>
<reference evidence="13 14" key="1">
    <citation type="submission" date="2019-07" db="EMBL/GenBank/DDBJ databases">
        <title>Full genome sequence of Sphingomonas sp. 4R-6-7(HKS19).</title>
        <authorList>
            <person name="Im W.-T."/>
        </authorList>
    </citation>
    <scope>NUCLEOTIDE SEQUENCE [LARGE SCALE GENOMIC DNA]</scope>
    <source>
        <strain evidence="13 14">HKS19</strain>
    </source>
</reference>
<evidence type="ECO:0000256" key="7">
    <source>
        <dbReference type="ARBA" id="ARBA00023237"/>
    </source>
</evidence>
<comment type="similarity">
    <text evidence="8 9">Belongs to the TonB-dependent receptor family.</text>
</comment>
<evidence type="ECO:0000256" key="8">
    <source>
        <dbReference type="PROSITE-ProRule" id="PRU01360"/>
    </source>
</evidence>
<dbReference type="GO" id="GO:0009279">
    <property type="term" value="C:cell outer membrane"/>
    <property type="evidence" value="ECO:0007669"/>
    <property type="project" value="UniProtKB-SubCell"/>
</dbReference>
<keyword evidence="4 8" id="KW-0812">Transmembrane</keyword>
<dbReference type="InterPro" id="IPR037066">
    <property type="entry name" value="Plug_dom_sf"/>
</dbReference>
<evidence type="ECO:0000256" key="5">
    <source>
        <dbReference type="ARBA" id="ARBA00023077"/>
    </source>
</evidence>
<keyword evidence="3 8" id="KW-1134">Transmembrane beta strand</keyword>
<gene>
    <name evidence="13" type="ORF">FPZ24_13075</name>
</gene>
<protein>
    <submittedName>
        <fullName evidence="13">TonB-dependent receptor</fullName>
    </submittedName>
</protein>
<dbReference type="EMBL" id="CP042306">
    <property type="protein sequence ID" value="QDZ08294.1"/>
    <property type="molecule type" value="Genomic_DNA"/>
</dbReference>
<keyword evidence="13" id="KW-0675">Receptor</keyword>
<evidence type="ECO:0000256" key="6">
    <source>
        <dbReference type="ARBA" id="ARBA00023136"/>
    </source>
</evidence>
<dbReference type="PROSITE" id="PS52016">
    <property type="entry name" value="TONB_DEPENDENT_REC_3"/>
    <property type="match status" value="1"/>
</dbReference>
<dbReference type="InterPro" id="IPR012910">
    <property type="entry name" value="Plug_dom"/>
</dbReference>
<feature type="chain" id="PRO_5022714029" evidence="10">
    <location>
        <begin position="32"/>
        <end position="1012"/>
    </location>
</feature>
<proteinExistence type="inferred from homology"/>
<dbReference type="KEGG" id="spai:FPZ24_13075"/>
<evidence type="ECO:0000259" key="11">
    <source>
        <dbReference type="Pfam" id="PF00593"/>
    </source>
</evidence>
<dbReference type="Gene3D" id="2.170.130.10">
    <property type="entry name" value="TonB-dependent receptor, plug domain"/>
    <property type="match status" value="1"/>
</dbReference>
<evidence type="ECO:0000259" key="12">
    <source>
        <dbReference type="Pfam" id="PF07715"/>
    </source>
</evidence>
<evidence type="ECO:0000313" key="14">
    <source>
        <dbReference type="Proteomes" id="UP000315673"/>
    </source>
</evidence>